<keyword evidence="2" id="KW-0663">Pyridoxal phosphate</keyword>
<dbReference type="GO" id="GO:0006567">
    <property type="term" value="P:L-threonine catabolic process"/>
    <property type="evidence" value="ECO:0007669"/>
    <property type="project" value="TreeGrafter"/>
</dbReference>
<dbReference type="NCBIfam" id="NF004771">
    <property type="entry name" value="PRK06110.1"/>
    <property type="match status" value="1"/>
</dbReference>
<evidence type="ECO:0000259" key="4">
    <source>
        <dbReference type="Pfam" id="PF00291"/>
    </source>
</evidence>
<protein>
    <recommendedName>
        <fullName evidence="4">Tryptophan synthase beta chain-like PALP domain-containing protein</fullName>
    </recommendedName>
</protein>
<comment type="cofactor">
    <cofactor evidence="1">
        <name>pyridoxal 5'-phosphate</name>
        <dbReference type="ChEBI" id="CHEBI:597326"/>
    </cofactor>
</comment>
<evidence type="ECO:0000313" key="5">
    <source>
        <dbReference type="EMBL" id="PCJ01626.1"/>
    </source>
</evidence>
<dbReference type="GO" id="GO:0006565">
    <property type="term" value="P:L-serine catabolic process"/>
    <property type="evidence" value="ECO:0007669"/>
    <property type="project" value="TreeGrafter"/>
</dbReference>
<proteinExistence type="predicted"/>
<comment type="caution">
    <text evidence="5">The sequence shown here is derived from an EMBL/GenBank/DDBJ whole genome shotgun (WGS) entry which is preliminary data.</text>
</comment>
<gene>
    <name evidence="5" type="ORF">COB13_07120</name>
</gene>
<dbReference type="PANTHER" id="PTHR48078">
    <property type="entry name" value="THREONINE DEHYDRATASE, MITOCHONDRIAL-RELATED"/>
    <property type="match status" value="1"/>
</dbReference>
<dbReference type="GO" id="GO:0009097">
    <property type="term" value="P:isoleucine biosynthetic process"/>
    <property type="evidence" value="ECO:0007669"/>
    <property type="project" value="TreeGrafter"/>
</dbReference>
<accession>A0A2A4Z511</accession>
<reference evidence="5" key="2">
    <citation type="journal article" date="2018" name="ISME J.">
        <title>A dynamic microbial community with high functional redundancy inhabits the cold, oxic subseafloor aquifer.</title>
        <authorList>
            <person name="Tully B.J."/>
            <person name="Wheat C.G."/>
            <person name="Glazer B.T."/>
            <person name="Huber J.A."/>
        </authorList>
    </citation>
    <scope>NUCLEOTIDE SEQUENCE</scope>
    <source>
        <strain evidence="5">NORP83</strain>
    </source>
</reference>
<feature type="domain" description="Tryptophan synthase beta chain-like PALP" evidence="4">
    <location>
        <begin position="26"/>
        <end position="305"/>
    </location>
</feature>
<name>A0A2A4Z511_9PROT</name>
<dbReference type="SUPFAM" id="SSF53686">
    <property type="entry name" value="Tryptophan synthase beta subunit-like PLP-dependent enzymes"/>
    <property type="match status" value="1"/>
</dbReference>
<dbReference type="GO" id="GO:0004794">
    <property type="term" value="F:threonine deaminase activity"/>
    <property type="evidence" value="ECO:0007669"/>
    <property type="project" value="TreeGrafter"/>
</dbReference>
<evidence type="ECO:0000256" key="2">
    <source>
        <dbReference type="ARBA" id="ARBA00022898"/>
    </source>
</evidence>
<keyword evidence="3" id="KW-0456">Lyase</keyword>
<sequence>MFTLDCLHKAQAEIYAHMPATAQYSWPLLNERAGKELWIKHENHTPTGAFKVRGGLLYMARLKASGFSGGLVTATRGNHGQSIGLAGKKMGIPVTIVVPEGNSLEKNAAMKALGAELIIHGKDFDEARAHAAHLSKTRNLQSVPSFHPDLVVGVATYAYEFFKNAPDLDKVYVPIGMGSGICGMIRTRDLMGLKTKVIAVISENAPAYALSLEKGEIVQTETANTFADGVACRQPDPMAFEMVKQGADHIVQVSDEEIKAAIRAYYTDTHNVAEGAGAVGLAGLLQEVRNGACDADERLGTVLSGGNIDMDMFKDII</sequence>
<dbReference type="PANTHER" id="PTHR48078:SF7">
    <property type="entry name" value="BLL6502 PROTEIN"/>
    <property type="match status" value="1"/>
</dbReference>
<dbReference type="Pfam" id="PF00291">
    <property type="entry name" value="PALP"/>
    <property type="match status" value="1"/>
</dbReference>
<dbReference type="CDD" id="cd01562">
    <property type="entry name" value="Thr-dehyd"/>
    <property type="match status" value="1"/>
</dbReference>
<organism evidence="5">
    <name type="scientific">OCS116 cluster bacterium</name>
    <dbReference type="NCBI Taxonomy" id="2030921"/>
    <lineage>
        <taxon>Bacteria</taxon>
        <taxon>Pseudomonadati</taxon>
        <taxon>Pseudomonadota</taxon>
        <taxon>Alphaproteobacteria</taxon>
        <taxon>OCS116 cluster</taxon>
    </lineage>
</organism>
<dbReference type="InterPro" id="IPR036052">
    <property type="entry name" value="TrpB-like_PALP_sf"/>
</dbReference>
<evidence type="ECO:0000256" key="1">
    <source>
        <dbReference type="ARBA" id="ARBA00001933"/>
    </source>
</evidence>
<dbReference type="GO" id="GO:0003941">
    <property type="term" value="F:L-serine ammonia-lyase activity"/>
    <property type="evidence" value="ECO:0007669"/>
    <property type="project" value="TreeGrafter"/>
</dbReference>
<dbReference type="InterPro" id="IPR001926">
    <property type="entry name" value="TrpB-like_PALP"/>
</dbReference>
<dbReference type="EMBL" id="NVUS01000007">
    <property type="protein sequence ID" value="PCJ01626.1"/>
    <property type="molecule type" value="Genomic_DNA"/>
</dbReference>
<dbReference type="InterPro" id="IPR050147">
    <property type="entry name" value="Ser/Thr_Dehydratase"/>
</dbReference>
<dbReference type="AlphaFoldDB" id="A0A2A4Z511"/>
<dbReference type="Gene3D" id="3.40.50.1100">
    <property type="match status" value="2"/>
</dbReference>
<reference key="1">
    <citation type="submission" date="2017-08" db="EMBL/GenBank/DDBJ databases">
        <title>A dynamic microbial community with high functional redundancy inhabits the cold, oxic subseafloor aquifer.</title>
        <authorList>
            <person name="Tully B.J."/>
            <person name="Wheat C.G."/>
            <person name="Glazer B.T."/>
            <person name="Huber J.A."/>
        </authorList>
    </citation>
    <scope>NUCLEOTIDE SEQUENCE [LARGE SCALE GENOMIC DNA]</scope>
</reference>
<evidence type="ECO:0000256" key="3">
    <source>
        <dbReference type="ARBA" id="ARBA00023239"/>
    </source>
</evidence>